<feature type="chain" id="PRO_5040254737" evidence="3">
    <location>
        <begin position="21"/>
        <end position="84"/>
    </location>
</feature>
<sequence>MEITKLTVLIACGIVGVCHAQGGTPAPTTPTPEIPVEPTTLTSSSGNFTGQGPESTQNLTSSCSDCLVWKIFAPILVIVVMILV</sequence>
<evidence type="ECO:0000256" key="3">
    <source>
        <dbReference type="SAM" id="SignalP"/>
    </source>
</evidence>
<feature type="transmembrane region" description="Helical" evidence="2">
    <location>
        <begin position="67"/>
        <end position="83"/>
    </location>
</feature>
<gene>
    <name evidence="4" type="ORF">HOLleu_01798</name>
</gene>
<keyword evidence="3" id="KW-0732">Signal</keyword>
<comment type="caution">
    <text evidence="4">The sequence shown here is derived from an EMBL/GenBank/DDBJ whole genome shotgun (WGS) entry which is preliminary data.</text>
</comment>
<evidence type="ECO:0000313" key="4">
    <source>
        <dbReference type="EMBL" id="KAJ8049175.1"/>
    </source>
</evidence>
<keyword evidence="2" id="KW-0812">Transmembrane</keyword>
<feature type="region of interest" description="Disordered" evidence="1">
    <location>
        <begin position="26"/>
        <end position="56"/>
    </location>
</feature>
<keyword evidence="2" id="KW-0472">Membrane</keyword>
<evidence type="ECO:0000256" key="1">
    <source>
        <dbReference type="SAM" id="MobiDB-lite"/>
    </source>
</evidence>
<accession>A0A9Q1CQX1</accession>
<dbReference type="EMBL" id="JAIZAY010000001">
    <property type="protein sequence ID" value="KAJ8049175.1"/>
    <property type="molecule type" value="Genomic_DNA"/>
</dbReference>
<dbReference type="AlphaFoldDB" id="A0A9Q1CQX1"/>
<organism evidence="4 5">
    <name type="scientific">Holothuria leucospilota</name>
    <name type="common">Black long sea cucumber</name>
    <name type="synonym">Mertensiothuria leucospilota</name>
    <dbReference type="NCBI Taxonomy" id="206669"/>
    <lineage>
        <taxon>Eukaryota</taxon>
        <taxon>Metazoa</taxon>
        <taxon>Echinodermata</taxon>
        <taxon>Eleutherozoa</taxon>
        <taxon>Echinozoa</taxon>
        <taxon>Holothuroidea</taxon>
        <taxon>Aspidochirotacea</taxon>
        <taxon>Aspidochirotida</taxon>
        <taxon>Holothuriidae</taxon>
        <taxon>Holothuria</taxon>
    </lineage>
</organism>
<feature type="signal peptide" evidence="3">
    <location>
        <begin position="1"/>
        <end position="20"/>
    </location>
</feature>
<reference evidence="4" key="1">
    <citation type="submission" date="2021-10" db="EMBL/GenBank/DDBJ databases">
        <title>Tropical sea cucumber genome reveals ecological adaptation and Cuvierian tubules defense mechanism.</title>
        <authorList>
            <person name="Chen T."/>
        </authorList>
    </citation>
    <scope>NUCLEOTIDE SEQUENCE</scope>
    <source>
        <strain evidence="4">Nanhai2018</strain>
        <tissue evidence="4">Muscle</tissue>
    </source>
</reference>
<keyword evidence="2" id="KW-1133">Transmembrane helix</keyword>
<protein>
    <submittedName>
        <fullName evidence="4">Uncharacterized protein</fullName>
    </submittedName>
</protein>
<evidence type="ECO:0000313" key="5">
    <source>
        <dbReference type="Proteomes" id="UP001152320"/>
    </source>
</evidence>
<feature type="compositionally biased region" description="Polar residues" evidence="1">
    <location>
        <begin position="43"/>
        <end position="56"/>
    </location>
</feature>
<name>A0A9Q1CQX1_HOLLE</name>
<evidence type="ECO:0000256" key="2">
    <source>
        <dbReference type="SAM" id="Phobius"/>
    </source>
</evidence>
<dbReference type="Proteomes" id="UP001152320">
    <property type="component" value="Chromosome 1"/>
</dbReference>
<proteinExistence type="predicted"/>
<keyword evidence="5" id="KW-1185">Reference proteome</keyword>